<dbReference type="SUPFAM" id="SSF53474">
    <property type="entry name" value="alpha/beta-Hydrolases"/>
    <property type="match status" value="1"/>
</dbReference>
<dbReference type="AlphaFoldDB" id="A0AAD7DVD0"/>
<protein>
    <recommendedName>
        <fullName evidence="4">Carboxylesterase type B domain-containing protein</fullName>
    </recommendedName>
</protein>
<accession>A0AAD7DVD0</accession>
<proteinExistence type="predicted"/>
<organism evidence="2 3">
    <name type="scientific">Mycena rosella</name>
    <name type="common">Pink bonnet</name>
    <name type="synonym">Agaricus rosellus</name>
    <dbReference type="NCBI Taxonomy" id="1033263"/>
    <lineage>
        <taxon>Eukaryota</taxon>
        <taxon>Fungi</taxon>
        <taxon>Dikarya</taxon>
        <taxon>Basidiomycota</taxon>
        <taxon>Agaricomycotina</taxon>
        <taxon>Agaricomycetes</taxon>
        <taxon>Agaricomycetidae</taxon>
        <taxon>Agaricales</taxon>
        <taxon>Marasmiineae</taxon>
        <taxon>Mycenaceae</taxon>
        <taxon>Mycena</taxon>
    </lineage>
</organism>
<dbReference type="EMBL" id="JARKIE010000019">
    <property type="protein sequence ID" value="KAJ7700667.1"/>
    <property type="molecule type" value="Genomic_DNA"/>
</dbReference>
<comment type="caution">
    <text evidence="2">The sequence shown here is derived from an EMBL/GenBank/DDBJ whole genome shotgun (WGS) entry which is preliminary data.</text>
</comment>
<dbReference type="Proteomes" id="UP001221757">
    <property type="component" value="Unassembled WGS sequence"/>
</dbReference>
<evidence type="ECO:0008006" key="4">
    <source>
        <dbReference type="Google" id="ProtNLM"/>
    </source>
</evidence>
<evidence type="ECO:0000313" key="3">
    <source>
        <dbReference type="Proteomes" id="UP001221757"/>
    </source>
</evidence>
<keyword evidence="3" id="KW-1185">Reference proteome</keyword>
<reference evidence="2" key="1">
    <citation type="submission" date="2023-03" db="EMBL/GenBank/DDBJ databases">
        <title>Massive genome expansion in bonnet fungi (Mycena s.s.) driven by repeated elements and novel gene families across ecological guilds.</title>
        <authorList>
            <consortium name="Lawrence Berkeley National Laboratory"/>
            <person name="Harder C.B."/>
            <person name="Miyauchi S."/>
            <person name="Viragh M."/>
            <person name="Kuo A."/>
            <person name="Thoen E."/>
            <person name="Andreopoulos B."/>
            <person name="Lu D."/>
            <person name="Skrede I."/>
            <person name="Drula E."/>
            <person name="Henrissat B."/>
            <person name="Morin E."/>
            <person name="Kohler A."/>
            <person name="Barry K."/>
            <person name="LaButti K."/>
            <person name="Morin E."/>
            <person name="Salamov A."/>
            <person name="Lipzen A."/>
            <person name="Mereny Z."/>
            <person name="Hegedus B."/>
            <person name="Baldrian P."/>
            <person name="Stursova M."/>
            <person name="Weitz H."/>
            <person name="Taylor A."/>
            <person name="Grigoriev I.V."/>
            <person name="Nagy L.G."/>
            <person name="Martin F."/>
            <person name="Kauserud H."/>
        </authorList>
    </citation>
    <scope>NUCLEOTIDE SEQUENCE</scope>
    <source>
        <strain evidence="2">CBHHK067</strain>
    </source>
</reference>
<name>A0AAD7DVD0_MYCRO</name>
<dbReference type="Gene3D" id="3.40.50.1820">
    <property type="entry name" value="alpha/beta hydrolase"/>
    <property type="match status" value="1"/>
</dbReference>
<sequence length="283" mass="31443">MSLETLRKGLATLKEGVKKRKDALALRLKKREKISKEDEVWLDNAANHVDEDALIVTLENTSDSERGLSHLDSKQKGMVQKLKEIAGGGEEAAEVSRKRKRGSGSGENYTRTLYPEDPAQGSPFGTGSANAITPEFKRLVAFQGDFLFLGPRQFYLEHASARQNMWSWSNLHGKTNPVIGAFHGSDSGIWFPANTTTRDTVGVDALINFINMLNPNRSAQGNGAPAALWPTWKTESTQLPTFSDPVVVNITTNDFQLNAMISRRNFDYYNYALRDLSAHLELV</sequence>
<dbReference type="InterPro" id="IPR029058">
    <property type="entry name" value="AB_hydrolase_fold"/>
</dbReference>
<feature type="region of interest" description="Disordered" evidence="1">
    <location>
        <begin position="86"/>
        <end position="122"/>
    </location>
</feature>
<gene>
    <name evidence="2" type="ORF">B0H17DRAFT_1195530</name>
</gene>
<evidence type="ECO:0000313" key="2">
    <source>
        <dbReference type="EMBL" id="KAJ7700667.1"/>
    </source>
</evidence>
<evidence type="ECO:0000256" key="1">
    <source>
        <dbReference type="SAM" id="MobiDB-lite"/>
    </source>
</evidence>